<organism evidence="2 3">
    <name type="scientific">Capnocytophaga stomatis</name>
    <dbReference type="NCBI Taxonomy" id="1848904"/>
    <lineage>
        <taxon>Bacteria</taxon>
        <taxon>Pseudomonadati</taxon>
        <taxon>Bacteroidota</taxon>
        <taxon>Flavobacteriia</taxon>
        <taxon>Flavobacteriales</taxon>
        <taxon>Flavobacteriaceae</taxon>
        <taxon>Capnocytophaga</taxon>
    </lineage>
</organism>
<dbReference type="KEGG" id="csto:CGC58_06790"/>
<evidence type="ECO:0000313" key="3">
    <source>
        <dbReference type="Proteomes" id="UP000217348"/>
    </source>
</evidence>
<keyword evidence="1" id="KW-0812">Transmembrane</keyword>
<name>A0A250FWC1_9FLAO</name>
<evidence type="ECO:0000256" key="1">
    <source>
        <dbReference type="SAM" id="Phobius"/>
    </source>
</evidence>
<sequence>MKSNIVHFLLRFVGFLLIYLIIRYIFSKIDDIKMERILFLSIFLWSAISSLYLMAESYFLLTKKRKTKGFISLGIGVMTIIYTLIGLNLLIEVYFMIA</sequence>
<protein>
    <submittedName>
        <fullName evidence="2">Uncharacterized protein</fullName>
    </submittedName>
</protein>
<dbReference type="Proteomes" id="UP000217348">
    <property type="component" value="Chromosome"/>
</dbReference>
<dbReference type="AlphaFoldDB" id="A0A250FWC1"/>
<feature type="transmembrane region" description="Helical" evidence="1">
    <location>
        <begin position="75"/>
        <end position="97"/>
    </location>
</feature>
<keyword evidence="1" id="KW-1133">Transmembrane helix</keyword>
<accession>A0A250FWC1</accession>
<feature type="transmembrane region" description="Helical" evidence="1">
    <location>
        <begin position="6"/>
        <end position="25"/>
    </location>
</feature>
<proteinExistence type="predicted"/>
<gene>
    <name evidence="2" type="ORF">CGC58_06790</name>
</gene>
<dbReference type="EMBL" id="CP022387">
    <property type="protein sequence ID" value="ATA89459.1"/>
    <property type="molecule type" value="Genomic_DNA"/>
</dbReference>
<feature type="transmembrane region" description="Helical" evidence="1">
    <location>
        <begin position="37"/>
        <end position="55"/>
    </location>
</feature>
<keyword evidence="1" id="KW-0472">Membrane</keyword>
<reference evidence="3" key="1">
    <citation type="submission" date="2017-06" db="EMBL/GenBank/DDBJ databases">
        <title>Capnocytophaga spp. assemblies.</title>
        <authorList>
            <person name="Gulvik C.A."/>
        </authorList>
    </citation>
    <scope>NUCLEOTIDE SEQUENCE [LARGE SCALE GENOMIC DNA]</scope>
    <source>
        <strain evidence="3">H2177</strain>
    </source>
</reference>
<evidence type="ECO:0000313" key="2">
    <source>
        <dbReference type="EMBL" id="ATA89459.1"/>
    </source>
</evidence>